<comment type="similarity">
    <text evidence="2 7">Belongs to the phosphohexose mutase family.</text>
</comment>
<dbReference type="SUPFAM" id="SSF55957">
    <property type="entry name" value="Phosphoglucomutase, C-terminal domain"/>
    <property type="match status" value="1"/>
</dbReference>
<evidence type="ECO:0000256" key="5">
    <source>
        <dbReference type="ARBA" id="ARBA00022842"/>
    </source>
</evidence>
<dbReference type="Gene3D" id="3.40.120.10">
    <property type="entry name" value="Alpha-D-Glucose-1,6-Bisphosphate, subunit A, domain 3"/>
    <property type="match status" value="3"/>
</dbReference>
<dbReference type="Pfam" id="PF02880">
    <property type="entry name" value="PGM_PMM_III"/>
    <property type="match status" value="1"/>
</dbReference>
<evidence type="ECO:0000256" key="4">
    <source>
        <dbReference type="ARBA" id="ARBA00022723"/>
    </source>
</evidence>
<accession>A0ABQ0CD54</accession>
<evidence type="ECO:0000256" key="7">
    <source>
        <dbReference type="RuleBase" id="RU004326"/>
    </source>
</evidence>
<dbReference type="PANTHER" id="PTHR43771:SF2">
    <property type="entry name" value="PHOSPHOMANNOMUTASE_PHOSPHOGLUCOMUTASE"/>
    <property type="match status" value="1"/>
</dbReference>
<keyword evidence="4 7" id="KW-0479">Metal-binding</keyword>
<evidence type="ECO:0000256" key="1">
    <source>
        <dbReference type="ARBA" id="ARBA00001946"/>
    </source>
</evidence>
<keyword evidence="5 7" id="KW-0460">Magnesium</keyword>
<dbReference type="Pfam" id="PF00408">
    <property type="entry name" value="PGM_PMM_IV"/>
    <property type="match status" value="1"/>
</dbReference>
<dbReference type="PROSITE" id="PS00710">
    <property type="entry name" value="PGM_PMM"/>
    <property type="match status" value="1"/>
</dbReference>
<dbReference type="EC" id="5.4.2.2" evidence="12"/>
<dbReference type="EMBL" id="BAAFGK010000005">
    <property type="protein sequence ID" value="GAB0058814.1"/>
    <property type="molecule type" value="Genomic_DNA"/>
</dbReference>
<feature type="domain" description="Alpha-D-phosphohexomutase alpha/beta/alpha" evidence="11">
    <location>
        <begin position="259"/>
        <end position="363"/>
    </location>
</feature>
<feature type="domain" description="Alpha-D-phosphohexomutase alpha/beta/alpha" evidence="10">
    <location>
        <begin position="158"/>
        <end position="255"/>
    </location>
</feature>
<dbReference type="Proteomes" id="UP001628193">
    <property type="component" value="Unassembled WGS sequence"/>
</dbReference>
<comment type="caution">
    <text evidence="12">The sequence shown here is derived from an EMBL/GenBank/DDBJ whole genome shotgun (WGS) entry which is preliminary data.</text>
</comment>
<evidence type="ECO:0000259" key="10">
    <source>
        <dbReference type="Pfam" id="PF02879"/>
    </source>
</evidence>
<evidence type="ECO:0000256" key="3">
    <source>
        <dbReference type="ARBA" id="ARBA00022553"/>
    </source>
</evidence>
<comment type="cofactor">
    <cofactor evidence="1">
        <name>Mg(2+)</name>
        <dbReference type="ChEBI" id="CHEBI:18420"/>
    </cofactor>
</comment>
<organism evidence="12 13">
    <name type="scientific">Candidatus Magnetaquiglobus chichijimensis</name>
    <dbReference type="NCBI Taxonomy" id="3141448"/>
    <lineage>
        <taxon>Bacteria</taxon>
        <taxon>Pseudomonadati</taxon>
        <taxon>Pseudomonadota</taxon>
        <taxon>Magnetococcia</taxon>
        <taxon>Magnetococcales</taxon>
        <taxon>Candidatus Magnetaquicoccaceae</taxon>
        <taxon>Candidatus Magnetaquiglobus</taxon>
    </lineage>
</organism>
<keyword evidence="13" id="KW-1185">Reference proteome</keyword>
<dbReference type="GO" id="GO:0004614">
    <property type="term" value="F:phosphoglucomutase activity"/>
    <property type="evidence" value="ECO:0007669"/>
    <property type="project" value="UniProtKB-EC"/>
</dbReference>
<name>A0ABQ0CD54_9PROT</name>
<dbReference type="InterPro" id="IPR036900">
    <property type="entry name" value="A-D-PHexomutase_C_sf"/>
</dbReference>
<keyword evidence="3" id="KW-0597">Phosphoprotein</keyword>
<dbReference type="SUPFAM" id="SSF53738">
    <property type="entry name" value="Phosphoglucomutase, first 3 domains"/>
    <property type="match status" value="3"/>
</dbReference>
<dbReference type="InterPro" id="IPR016066">
    <property type="entry name" value="A-D-PHexomutase_CS"/>
</dbReference>
<dbReference type="Pfam" id="PF02878">
    <property type="entry name" value="PGM_PMM_I"/>
    <property type="match status" value="1"/>
</dbReference>
<sequence length="464" mass="50683">MIVVNPFIFREYDIRGVMGKDLSPELFRDLGRTFAAHLRAEGRQANLTVAVGRDGRISSPVLAQGLIDGLVLGGMRVIDVGLTPTPGLYFAAHHFKADAGIMITGSHNPPDHNGIKMMRAGRPVYGVEIQALKRRLEARDFPALPGGSSEKQEILATYVDRICRDFHPGRPLKVIFDCGNGATGVVAGEILRRLPGIHGEVLFAEVDGTFPNHHPDPTEPKNLEMMAARMRETGAELGIAFDGDGDRIGAMDAQGRILWGDMLMILFARDILARDRGAAVIGDVKCSQRLFDAVAKAGGEPIMWKTGHSLIKSKMRETGAPLAGEMSGHLFFADRYYGFDDALYAAMRLLELAVAREGLLLEELNDLPVMHASPELRIPCPDEQKFVIMERVLTRLRDAGAALSDMDGARVRVADGWWLLRVSNTQPILVARAEATSQARLEEILGDLAVLLNKEGVVFQVGHG</sequence>
<evidence type="ECO:0000256" key="2">
    <source>
        <dbReference type="ARBA" id="ARBA00010231"/>
    </source>
</evidence>
<dbReference type="RefSeq" id="WP_420906536.1">
    <property type="nucleotide sequence ID" value="NZ_BAAFGK010000005.1"/>
</dbReference>
<dbReference type="InterPro" id="IPR005843">
    <property type="entry name" value="A-D-PHexomutase_C"/>
</dbReference>
<dbReference type="Pfam" id="PF02879">
    <property type="entry name" value="PGM_PMM_II"/>
    <property type="match status" value="1"/>
</dbReference>
<evidence type="ECO:0000313" key="12">
    <source>
        <dbReference type="EMBL" id="GAB0058814.1"/>
    </source>
</evidence>
<dbReference type="InterPro" id="IPR005845">
    <property type="entry name" value="A-D-PHexomutase_a/b/a-II"/>
</dbReference>
<dbReference type="PRINTS" id="PR00509">
    <property type="entry name" value="PGMPMM"/>
</dbReference>
<dbReference type="CDD" id="cd03089">
    <property type="entry name" value="PMM_PGM"/>
    <property type="match status" value="1"/>
</dbReference>
<gene>
    <name evidence="12" type="ORF">SIID45300_03171</name>
</gene>
<dbReference type="InterPro" id="IPR005844">
    <property type="entry name" value="A-D-PHexomutase_a/b/a-I"/>
</dbReference>
<evidence type="ECO:0000259" key="9">
    <source>
        <dbReference type="Pfam" id="PF02878"/>
    </source>
</evidence>
<evidence type="ECO:0000259" key="11">
    <source>
        <dbReference type="Pfam" id="PF02880"/>
    </source>
</evidence>
<feature type="domain" description="Alpha-D-phosphohexomutase alpha/beta/alpha" evidence="9">
    <location>
        <begin position="8"/>
        <end position="141"/>
    </location>
</feature>
<proteinExistence type="inferred from homology"/>
<feature type="domain" description="Alpha-D-phosphohexomutase C-terminal" evidence="8">
    <location>
        <begin position="375"/>
        <end position="447"/>
    </location>
</feature>
<dbReference type="Gene3D" id="3.30.310.50">
    <property type="entry name" value="Alpha-D-phosphohexomutase, C-terminal domain"/>
    <property type="match status" value="1"/>
</dbReference>
<reference evidence="12 13" key="1">
    <citation type="submission" date="2024-09" db="EMBL/GenBank/DDBJ databases">
        <title>Draft genome sequence of Candidatus Magnetaquicoccaceae bacterium FCR-1.</title>
        <authorList>
            <person name="Shimoshige H."/>
            <person name="Shimamura S."/>
            <person name="Taoka A."/>
            <person name="Kobayashi H."/>
            <person name="Maekawa T."/>
        </authorList>
    </citation>
    <scope>NUCLEOTIDE SEQUENCE [LARGE SCALE GENOMIC DNA]</scope>
    <source>
        <strain evidence="12 13">FCR-1</strain>
    </source>
</reference>
<evidence type="ECO:0000313" key="13">
    <source>
        <dbReference type="Proteomes" id="UP001628193"/>
    </source>
</evidence>
<evidence type="ECO:0000256" key="6">
    <source>
        <dbReference type="ARBA" id="ARBA00023235"/>
    </source>
</evidence>
<dbReference type="InterPro" id="IPR016055">
    <property type="entry name" value="A-D-PHexomutase_a/b/a-I/II/III"/>
</dbReference>
<dbReference type="PANTHER" id="PTHR43771">
    <property type="entry name" value="PHOSPHOMANNOMUTASE"/>
    <property type="match status" value="1"/>
</dbReference>
<dbReference type="InterPro" id="IPR005846">
    <property type="entry name" value="A-D-PHexomutase_a/b/a-III"/>
</dbReference>
<keyword evidence="6 12" id="KW-0413">Isomerase</keyword>
<evidence type="ECO:0000259" key="8">
    <source>
        <dbReference type="Pfam" id="PF00408"/>
    </source>
</evidence>
<protein>
    <submittedName>
        <fullName evidence="12">Phosphomannomutase/phosphoglucomutase</fullName>
        <ecNumber evidence="12">5.4.2.2</ecNumber>
    </submittedName>
</protein>
<dbReference type="InterPro" id="IPR005841">
    <property type="entry name" value="Alpha-D-phosphohexomutase_SF"/>
</dbReference>